<dbReference type="Proteomes" id="UP000254841">
    <property type="component" value="Unassembled WGS sequence"/>
</dbReference>
<name>A0A377J1A4_9HELI</name>
<proteinExistence type="predicted"/>
<organism evidence="3 4">
    <name type="scientific">Helicobacter canis</name>
    <dbReference type="NCBI Taxonomy" id="29419"/>
    <lineage>
        <taxon>Bacteria</taxon>
        <taxon>Pseudomonadati</taxon>
        <taxon>Campylobacterota</taxon>
        <taxon>Epsilonproteobacteria</taxon>
        <taxon>Campylobacterales</taxon>
        <taxon>Helicobacteraceae</taxon>
        <taxon>Helicobacter</taxon>
    </lineage>
</organism>
<dbReference type="AlphaFoldDB" id="A0A377J1A4"/>
<dbReference type="Pfam" id="PF18798">
    <property type="entry name" value="LPD3"/>
    <property type="match status" value="1"/>
</dbReference>
<dbReference type="InterPro" id="IPR040824">
    <property type="entry name" value="LPD3"/>
</dbReference>
<protein>
    <recommendedName>
        <fullName evidence="2">Large polyvalent protein-associated domain-containing protein</fullName>
    </recommendedName>
</protein>
<evidence type="ECO:0000313" key="3">
    <source>
        <dbReference type="EMBL" id="STO96241.1"/>
    </source>
</evidence>
<reference evidence="3 4" key="1">
    <citation type="submission" date="2018-06" db="EMBL/GenBank/DDBJ databases">
        <authorList>
            <consortium name="Pathogen Informatics"/>
            <person name="Doyle S."/>
        </authorList>
    </citation>
    <scope>NUCLEOTIDE SEQUENCE [LARGE SCALE GENOMIC DNA]</scope>
    <source>
        <strain evidence="3 4">NCTC12410</strain>
    </source>
</reference>
<dbReference type="OrthoDB" id="5328317at2"/>
<feature type="domain" description="Large polyvalent protein-associated" evidence="2">
    <location>
        <begin position="42"/>
        <end position="162"/>
    </location>
</feature>
<evidence type="ECO:0000259" key="2">
    <source>
        <dbReference type="Pfam" id="PF18798"/>
    </source>
</evidence>
<feature type="region of interest" description="Disordered" evidence="1">
    <location>
        <begin position="12"/>
        <end position="37"/>
    </location>
</feature>
<dbReference type="EMBL" id="UGHV01000001">
    <property type="protein sequence ID" value="STO96241.1"/>
    <property type="molecule type" value="Genomic_DNA"/>
</dbReference>
<gene>
    <name evidence="3" type="ORF">NCTC12410_00050</name>
</gene>
<sequence>MGALYHKNHKYAKIHAKSARTKSGDTSRPKHPNIQNTRKQRIGALRADLKEALKPYINKKIVNKATGISAQISTTGINKIASKMAVDKSVANGFSRDEHFKVAGDLKNLFENATKKTSYADKKHSKDILSMHRFFTQITINNKQAQAKMTIKESVEYGNRIYSLELEELLPSL</sequence>
<dbReference type="RefSeq" id="WP_115010619.1">
    <property type="nucleotide sequence ID" value="NZ_UGHV01000001.1"/>
</dbReference>
<evidence type="ECO:0000313" key="4">
    <source>
        <dbReference type="Proteomes" id="UP000254841"/>
    </source>
</evidence>
<evidence type="ECO:0000256" key="1">
    <source>
        <dbReference type="SAM" id="MobiDB-lite"/>
    </source>
</evidence>
<accession>A0A377J1A4</accession>